<evidence type="ECO:0000313" key="7">
    <source>
        <dbReference type="EMBL" id="MBX0305343.1"/>
    </source>
</evidence>
<name>A0A8J7YKG9_9EURY</name>
<keyword evidence="6" id="KW-0175">Coiled coil</keyword>
<dbReference type="GO" id="GO:0016020">
    <property type="term" value="C:membrane"/>
    <property type="evidence" value="ECO:0007669"/>
    <property type="project" value="UniProtKB-SubCell"/>
</dbReference>
<dbReference type="RefSeq" id="WP_220589579.1">
    <property type="nucleotide sequence ID" value="NZ_RKLQ01000003.1"/>
</dbReference>
<dbReference type="AlphaFoldDB" id="A0A8J7YKG9"/>
<reference evidence="7" key="1">
    <citation type="submission" date="2021-06" db="EMBL/GenBank/DDBJ databases">
        <title>Halomicroarcula sp. F24A a new haloarchaeum isolated from saline soil.</title>
        <authorList>
            <person name="Duran-Viseras A."/>
            <person name="Sanchez-Porro C."/>
            <person name="Ventosa A."/>
        </authorList>
    </citation>
    <scope>NUCLEOTIDE SEQUENCE</scope>
    <source>
        <strain evidence="7">F24A</strain>
    </source>
</reference>
<feature type="coiled-coil region" evidence="6">
    <location>
        <begin position="114"/>
        <end position="148"/>
    </location>
</feature>
<evidence type="ECO:0000256" key="3">
    <source>
        <dbReference type="ARBA" id="ARBA00022692"/>
    </source>
</evidence>
<gene>
    <name evidence="7" type="ORF">EGD98_16910</name>
</gene>
<dbReference type="EMBL" id="RKLQ01000003">
    <property type="protein sequence ID" value="MBX0305343.1"/>
    <property type="molecule type" value="Genomic_DNA"/>
</dbReference>
<protein>
    <submittedName>
        <fullName evidence="7">LemA family protein</fullName>
    </submittedName>
</protein>
<evidence type="ECO:0000256" key="1">
    <source>
        <dbReference type="ARBA" id="ARBA00004167"/>
    </source>
</evidence>
<evidence type="ECO:0000256" key="2">
    <source>
        <dbReference type="ARBA" id="ARBA00008854"/>
    </source>
</evidence>
<dbReference type="PANTHER" id="PTHR34478:SF1">
    <property type="entry name" value="PROTEIN LEMA"/>
    <property type="match status" value="1"/>
</dbReference>
<evidence type="ECO:0000256" key="5">
    <source>
        <dbReference type="ARBA" id="ARBA00023136"/>
    </source>
</evidence>
<keyword evidence="8" id="KW-1185">Reference proteome</keyword>
<comment type="caution">
    <text evidence="7">The sequence shown here is derived from an EMBL/GenBank/DDBJ whole genome shotgun (WGS) entry which is preliminary data.</text>
</comment>
<dbReference type="Gene3D" id="1.20.1440.20">
    <property type="entry name" value="LemA-like domain"/>
    <property type="match status" value="1"/>
</dbReference>
<keyword evidence="5" id="KW-0472">Membrane</keyword>
<evidence type="ECO:0000256" key="6">
    <source>
        <dbReference type="SAM" id="Coils"/>
    </source>
</evidence>
<dbReference type="Proteomes" id="UP000783863">
    <property type="component" value="Unassembled WGS sequence"/>
</dbReference>
<dbReference type="Pfam" id="PF04011">
    <property type="entry name" value="LemA"/>
    <property type="match status" value="1"/>
</dbReference>
<comment type="similarity">
    <text evidence="2">Belongs to the LemA family.</text>
</comment>
<keyword evidence="3" id="KW-0812">Transmembrane</keyword>
<feature type="coiled-coil region" evidence="6">
    <location>
        <begin position="29"/>
        <end position="85"/>
    </location>
</feature>
<accession>A0A8J7YKG9</accession>
<dbReference type="InterPro" id="IPR023353">
    <property type="entry name" value="LemA-like_dom_sf"/>
</dbReference>
<dbReference type="InterPro" id="IPR007156">
    <property type="entry name" value="MamQ_LemA"/>
</dbReference>
<keyword evidence="4" id="KW-1133">Transmembrane helix</keyword>
<evidence type="ECO:0000313" key="8">
    <source>
        <dbReference type="Proteomes" id="UP000783863"/>
    </source>
</evidence>
<sequence>MVLGIIAGFVVLVVLAVAVAYTVNVYNQLVNLDNRVDQSKQNIDVLLKQRQDELTKLIDAAKEAMDHEEELLTELTEAREQAERASTPKEQAEADAQVRQAMGSFRARAEDYPELRSQENMLQFQERISELENQIADRREVYNEAVTNYNTRIEQFPYVVFARQFGYNERELFEATEAEKQDVDVGEAFA</sequence>
<evidence type="ECO:0000256" key="4">
    <source>
        <dbReference type="ARBA" id="ARBA00022989"/>
    </source>
</evidence>
<comment type="subcellular location">
    <subcellularLocation>
        <location evidence="1">Membrane</location>
        <topology evidence="1">Single-pass membrane protein</topology>
    </subcellularLocation>
</comment>
<organism evidence="7 8">
    <name type="scientific">Haloarcula salinisoli</name>
    <dbReference type="NCBI Taxonomy" id="2487746"/>
    <lineage>
        <taxon>Archaea</taxon>
        <taxon>Methanobacteriati</taxon>
        <taxon>Methanobacteriota</taxon>
        <taxon>Stenosarchaea group</taxon>
        <taxon>Halobacteria</taxon>
        <taxon>Halobacteriales</taxon>
        <taxon>Haloarculaceae</taxon>
        <taxon>Haloarcula</taxon>
    </lineage>
</organism>
<proteinExistence type="inferred from homology"/>
<dbReference type="PANTHER" id="PTHR34478">
    <property type="entry name" value="PROTEIN LEMA"/>
    <property type="match status" value="1"/>
</dbReference>
<dbReference type="SUPFAM" id="SSF140478">
    <property type="entry name" value="LemA-like"/>
    <property type="match status" value="1"/>
</dbReference>